<reference evidence="5" key="1">
    <citation type="submission" date="2015-08" db="EMBL/GenBank/DDBJ databases">
        <title>Transcriptome-Based Identification and Expression Profiles of Chemosensory Genes in German Cockroach, Blattella germanica.</title>
        <authorList>
            <person name="Niu D.-J."/>
        </authorList>
    </citation>
    <scope>NUCLEOTIDE SEQUENCE</scope>
</reference>
<dbReference type="GO" id="GO:0005576">
    <property type="term" value="C:extracellular region"/>
    <property type="evidence" value="ECO:0007669"/>
    <property type="project" value="UniProtKB-SubCell"/>
</dbReference>
<dbReference type="PANTHER" id="PTHR21066">
    <property type="entry name" value="ODORANT-BINDING PROTEIN 59A-RELATED"/>
    <property type="match status" value="1"/>
</dbReference>
<dbReference type="EMBL" id="KT381683">
    <property type="protein sequence ID" value="AMA98174.1"/>
    <property type="molecule type" value="mRNA"/>
</dbReference>
<dbReference type="SUPFAM" id="SSF47565">
    <property type="entry name" value="Insect pheromone/odorant-binding proteins"/>
    <property type="match status" value="1"/>
</dbReference>
<dbReference type="InterPro" id="IPR052295">
    <property type="entry name" value="Odorant-binding_protein"/>
</dbReference>
<evidence type="ECO:0000256" key="1">
    <source>
        <dbReference type="ARBA" id="ARBA00004613"/>
    </source>
</evidence>
<keyword evidence="4" id="KW-0732">Signal</keyword>
<evidence type="ECO:0000313" key="5">
    <source>
        <dbReference type="EMBL" id="AMA98174.1"/>
    </source>
</evidence>
<proteinExistence type="evidence at transcript level"/>
<evidence type="ECO:0000256" key="4">
    <source>
        <dbReference type="SAM" id="SignalP"/>
    </source>
</evidence>
<name>A0A0X9ZUQ8_BLAGE</name>
<dbReference type="Gene3D" id="1.10.238.270">
    <property type="match status" value="1"/>
</dbReference>
<feature type="chain" id="PRO_5007072608" evidence="4">
    <location>
        <begin position="21"/>
        <end position="193"/>
    </location>
</feature>
<organism evidence="5">
    <name type="scientific">Blattella germanica</name>
    <name type="common">German cockroach</name>
    <name type="synonym">Blatta germanica</name>
    <dbReference type="NCBI Taxonomy" id="6973"/>
    <lineage>
        <taxon>Eukaryota</taxon>
        <taxon>Metazoa</taxon>
        <taxon>Ecdysozoa</taxon>
        <taxon>Arthropoda</taxon>
        <taxon>Hexapoda</taxon>
        <taxon>Insecta</taxon>
        <taxon>Pterygota</taxon>
        <taxon>Neoptera</taxon>
        <taxon>Polyneoptera</taxon>
        <taxon>Dictyoptera</taxon>
        <taxon>Blattodea</taxon>
        <taxon>Blaberoidea</taxon>
        <taxon>Blattellidae</taxon>
        <taxon>Blattella</taxon>
    </lineage>
</organism>
<dbReference type="GO" id="GO:0005549">
    <property type="term" value="F:odorant binding"/>
    <property type="evidence" value="ECO:0007669"/>
    <property type="project" value="InterPro"/>
</dbReference>
<keyword evidence="3" id="KW-0964">Secreted</keyword>
<evidence type="ECO:0000256" key="3">
    <source>
        <dbReference type="ARBA" id="ARBA00022525"/>
    </source>
</evidence>
<protein>
    <submittedName>
        <fullName evidence="5">Chemosensory protein</fullName>
    </submittedName>
</protein>
<dbReference type="InterPro" id="IPR036728">
    <property type="entry name" value="PBP_GOBP_sf"/>
</dbReference>
<evidence type="ECO:0000256" key="2">
    <source>
        <dbReference type="ARBA" id="ARBA00008098"/>
    </source>
</evidence>
<comment type="subcellular location">
    <subcellularLocation>
        <location evidence="1">Secreted</location>
    </subcellularLocation>
</comment>
<sequence length="193" mass="22017">MDSLLTSLLCTIVLLPSLYAIPEIEVLHRYEPLKERFLSRVVRQSNKACCGSEPLKLDMIFDLFQECKEEVGDVGKQNEGPCLFECAGKKLEVLDEDGKIKAEEYVELCQKMAEGDEQLEEHIKDVCTTQAEKAKDFPQNIQDKFKCKLDMLVAFQGTHIEILLNCPAELKNNDAECEKMRENMKKQIQQAQG</sequence>
<comment type="similarity">
    <text evidence="2">Belongs to the PBP/GOBP family.</text>
</comment>
<accession>A0A0X9ZUQ8</accession>
<dbReference type="AlphaFoldDB" id="A0A0X9ZUQ8"/>
<feature type="signal peptide" evidence="4">
    <location>
        <begin position="1"/>
        <end position="20"/>
    </location>
</feature>